<feature type="domain" description="Nin one binding (NOB1) Zn-ribbon-like" evidence="2">
    <location>
        <begin position="108"/>
        <end position="180"/>
    </location>
</feature>
<feature type="compositionally biased region" description="Basic residues" evidence="1">
    <location>
        <begin position="243"/>
        <end position="260"/>
    </location>
</feature>
<dbReference type="GO" id="GO:0030490">
    <property type="term" value="P:maturation of SSU-rRNA"/>
    <property type="evidence" value="ECO:0007669"/>
    <property type="project" value="TreeGrafter"/>
</dbReference>
<dbReference type="PANTHER" id="PTHR12814">
    <property type="entry name" value="RNA-BINDING PROTEIN NOB1"/>
    <property type="match status" value="1"/>
</dbReference>
<dbReference type="GO" id="GO:0004521">
    <property type="term" value="F:RNA endonuclease activity"/>
    <property type="evidence" value="ECO:0007669"/>
    <property type="project" value="TreeGrafter"/>
</dbReference>
<dbReference type="InterPro" id="IPR036283">
    <property type="entry name" value="NOB1_Zf-like_sf"/>
</dbReference>
<dbReference type="Pfam" id="PF08772">
    <property type="entry name" value="Zn_ribbon_NOB1"/>
    <property type="match status" value="1"/>
</dbReference>
<dbReference type="InterPro" id="IPR014881">
    <property type="entry name" value="NOB1_Zn-bd"/>
</dbReference>
<sequence>MYAQSVTVTTSPKETSLSEQHHDPYRSINQGEKDEGDDDDDDEEELSEEEDDEEGWITPSNLKQIQQDMGNLEAPDNVLVGCLTTDFAMQNVLIQMGLHVLSMDGMLIRQTRNFILRCHGCFKTTADMTKLFCPSCGNKTLKKIAVSVNEDGSLHMHFSKNPKVFNTRGLRYSLTAPQGGKHAANPHLVWDQHFPQQRVSKKARSKTDVFNPDYIAGASPFVENDIYSRAANLNIRDGAVGAGRRRMNPNASRKKGVKKR</sequence>
<dbReference type="InterPro" id="IPR039907">
    <property type="entry name" value="NOB1"/>
</dbReference>
<dbReference type="PANTHER" id="PTHR12814:SF2">
    <property type="entry name" value="RNA-BINDING PROTEIN NOB1"/>
    <property type="match status" value="1"/>
</dbReference>
<dbReference type="GO" id="GO:0030688">
    <property type="term" value="C:preribosome, small subunit precursor"/>
    <property type="evidence" value="ECO:0007669"/>
    <property type="project" value="TreeGrafter"/>
</dbReference>
<dbReference type="SUPFAM" id="SSF144206">
    <property type="entry name" value="NOB1 zinc finger-like"/>
    <property type="match status" value="1"/>
</dbReference>
<comment type="caution">
    <text evidence="3">The sequence shown here is derived from an EMBL/GenBank/DDBJ whole genome shotgun (WGS) entry which is preliminary data.</text>
</comment>
<feature type="region of interest" description="Disordered" evidence="1">
    <location>
        <begin position="241"/>
        <end position="260"/>
    </location>
</feature>
<evidence type="ECO:0000259" key="2">
    <source>
        <dbReference type="Pfam" id="PF08772"/>
    </source>
</evidence>
<name>A0AAV7ANK7_ENGPU</name>
<evidence type="ECO:0000313" key="3">
    <source>
        <dbReference type="EMBL" id="KAG8562902.1"/>
    </source>
</evidence>
<evidence type="ECO:0000313" key="4">
    <source>
        <dbReference type="Proteomes" id="UP000824782"/>
    </source>
</evidence>
<evidence type="ECO:0000256" key="1">
    <source>
        <dbReference type="SAM" id="MobiDB-lite"/>
    </source>
</evidence>
<accession>A0AAV7ANK7</accession>
<feature type="region of interest" description="Disordered" evidence="1">
    <location>
        <begin position="1"/>
        <end position="56"/>
    </location>
</feature>
<dbReference type="Proteomes" id="UP000824782">
    <property type="component" value="Unassembled WGS sequence"/>
</dbReference>
<reference evidence="3" key="1">
    <citation type="thesis" date="2020" institute="ProQuest LLC" country="789 East Eisenhower Parkway, Ann Arbor, MI, USA">
        <title>Comparative Genomics and Chromosome Evolution.</title>
        <authorList>
            <person name="Mudd A.B."/>
        </authorList>
    </citation>
    <scope>NUCLEOTIDE SEQUENCE</scope>
    <source>
        <strain evidence="3">237g6f4</strain>
        <tissue evidence="3">Blood</tissue>
    </source>
</reference>
<dbReference type="Gene3D" id="6.20.210.10">
    <property type="entry name" value="Nin one binding (NOB1), Zn-ribbon-like"/>
    <property type="match status" value="1"/>
</dbReference>
<gene>
    <name evidence="3" type="ORF">GDO81_015862</name>
</gene>
<feature type="compositionally biased region" description="Acidic residues" evidence="1">
    <location>
        <begin position="34"/>
        <end position="55"/>
    </location>
</feature>
<organism evidence="3 4">
    <name type="scientific">Engystomops pustulosus</name>
    <name type="common">Tungara frog</name>
    <name type="synonym">Physalaemus pustulosus</name>
    <dbReference type="NCBI Taxonomy" id="76066"/>
    <lineage>
        <taxon>Eukaryota</taxon>
        <taxon>Metazoa</taxon>
        <taxon>Chordata</taxon>
        <taxon>Craniata</taxon>
        <taxon>Vertebrata</taxon>
        <taxon>Euteleostomi</taxon>
        <taxon>Amphibia</taxon>
        <taxon>Batrachia</taxon>
        <taxon>Anura</taxon>
        <taxon>Neobatrachia</taxon>
        <taxon>Hyloidea</taxon>
        <taxon>Leptodactylidae</taxon>
        <taxon>Leiuperinae</taxon>
        <taxon>Engystomops</taxon>
    </lineage>
</organism>
<keyword evidence="4" id="KW-1185">Reference proteome</keyword>
<protein>
    <recommendedName>
        <fullName evidence="2">Nin one binding (NOB1) Zn-ribbon-like domain-containing protein</fullName>
    </recommendedName>
</protein>
<proteinExistence type="predicted"/>
<dbReference type="EMBL" id="WNYA01000007">
    <property type="protein sequence ID" value="KAG8562902.1"/>
    <property type="molecule type" value="Genomic_DNA"/>
</dbReference>
<dbReference type="AlphaFoldDB" id="A0AAV7ANK7"/>
<feature type="compositionally biased region" description="Polar residues" evidence="1">
    <location>
        <begin position="1"/>
        <end position="18"/>
    </location>
</feature>